<feature type="domain" description="Wall-associated receptor kinase galacturonan-binding" evidence="8">
    <location>
        <begin position="30"/>
        <end position="93"/>
    </location>
</feature>
<reference evidence="10" key="1">
    <citation type="submission" date="2023-10" db="EMBL/GenBank/DDBJ databases">
        <authorList>
            <person name="Domelevo Entfellner J.-B."/>
        </authorList>
    </citation>
    <scope>NUCLEOTIDE SEQUENCE</scope>
</reference>
<keyword evidence="11" id="KW-1185">Reference proteome</keyword>
<protein>
    <recommendedName>
        <fullName evidence="2">non-specific serine/threonine protein kinase</fullName>
        <ecNumber evidence="2">2.7.11.1</ecNumber>
    </recommendedName>
</protein>
<evidence type="ECO:0000256" key="5">
    <source>
        <dbReference type="ARBA" id="ARBA00047899"/>
    </source>
</evidence>
<dbReference type="GO" id="GO:0016020">
    <property type="term" value="C:membrane"/>
    <property type="evidence" value="ECO:0007669"/>
    <property type="project" value="UniProtKB-SubCell"/>
</dbReference>
<name>A0AA86V630_9FABA</name>
<evidence type="ECO:0000256" key="7">
    <source>
        <dbReference type="SAM" id="SignalP"/>
    </source>
</evidence>
<evidence type="ECO:0000259" key="8">
    <source>
        <dbReference type="Pfam" id="PF13947"/>
    </source>
</evidence>
<keyword evidence="3 7" id="KW-0732">Signal</keyword>
<organism evidence="10 11">
    <name type="scientific">Sphenostylis stenocarpa</name>
    <dbReference type="NCBI Taxonomy" id="92480"/>
    <lineage>
        <taxon>Eukaryota</taxon>
        <taxon>Viridiplantae</taxon>
        <taxon>Streptophyta</taxon>
        <taxon>Embryophyta</taxon>
        <taxon>Tracheophyta</taxon>
        <taxon>Spermatophyta</taxon>
        <taxon>Magnoliopsida</taxon>
        <taxon>eudicotyledons</taxon>
        <taxon>Gunneridae</taxon>
        <taxon>Pentapetalae</taxon>
        <taxon>rosids</taxon>
        <taxon>fabids</taxon>
        <taxon>Fabales</taxon>
        <taxon>Fabaceae</taxon>
        <taxon>Papilionoideae</taxon>
        <taxon>50 kb inversion clade</taxon>
        <taxon>NPAAA clade</taxon>
        <taxon>indigoferoid/millettioid clade</taxon>
        <taxon>Phaseoleae</taxon>
        <taxon>Sphenostylis</taxon>
    </lineage>
</organism>
<accession>A0AA86V630</accession>
<comment type="subcellular location">
    <subcellularLocation>
        <location evidence="1">Membrane</location>
        <topology evidence="1">Single-pass membrane protein</topology>
    </subcellularLocation>
</comment>
<dbReference type="Proteomes" id="UP001189624">
    <property type="component" value="Chromosome 1"/>
</dbReference>
<evidence type="ECO:0000256" key="6">
    <source>
        <dbReference type="ARBA" id="ARBA00048679"/>
    </source>
</evidence>
<dbReference type="Pfam" id="PF13947">
    <property type="entry name" value="GUB_WAK_bind"/>
    <property type="match status" value="1"/>
</dbReference>
<feature type="signal peptide" evidence="7">
    <location>
        <begin position="1"/>
        <end position="22"/>
    </location>
</feature>
<comment type="catalytic activity">
    <reaction evidence="6">
        <text>L-seryl-[protein] + ATP = O-phospho-L-seryl-[protein] + ADP + H(+)</text>
        <dbReference type="Rhea" id="RHEA:17989"/>
        <dbReference type="Rhea" id="RHEA-COMP:9863"/>
        <dbReference type="Rhea" id="RHEA-COMP:11604"/>
        <dbReference type="ChEBI" id="CHEBI:15378"/>
        <dbReference type="ChEBI" id="CHEBI:29999"/>
        <dbReference type="ChEBI" id="CHEBI:30616"/>
        <dbReference type="ChEBI" id="CHEBI:83421"/>
        <dbReference type="ChEBI" id="CHEBI:456216"/>
        <dbReference type="EC" id="2.7.11.1"/>
    </reaction>
</comment>
<dbReference type="PANTHER" id="PTHR33138">
    <property type="entry name" value="OS01G0690200 PROTEIN"/>
    <property type="match status" value="1"/>
</dbReference>
<comment type="catalytic activity">
    <reaction evidence="5">
        <text>L-threonyl-[protein] + ATP = O-phospho-L-threonyl-[protein] + ADP + H(+)</text>
        <dbReference type="Rhea" id="RHEA:46608"/>
        <dbReference type="Rhea" id="RHEA-COMP:11060"/>
        <dbReference type="Rhea" id="RHEA-COMP:11605"/>
        <dbReference type="ChEBI" id="CHEBI:15378"/>
        <dbReference type="ChEBI" id="CHEBI:30013"/>
        <dbReference type="ChEBI" id="CHEBI:30616"/>
        <dbReference type="ChEBI" id="CHEBI:61977"/>
        <dbReference type="ChEBI" id="CHEBI:456216"/>
        <dbReference type="EC" id="2.7.11.1"/>
    </reaction>
</comment>
<evidence type="ECO:0000256" key="1">
    <source>
        <dbReference type="ARBA" id="ARBA00004167"/>
    </source>
</evidence>
<evidence type="ECO:0000259" key="9">
    <source>
        <dbReference type="Pfam" id="PF14380"/>
    </source>
</evidence>
<feature type="chain" id="PRO_5041737602" description="non-specific serine/threonine protein kinase" evidence="7">
    <location>
        <begin position="23"/>
        <end position="254"/>
    </location>
</feature>
<gene>
    <name evidence="10" type="ORF">AYBTSS11_LOCUS1719</name>
</gene>
<keyword evidence="4" id="KW-0325">Glycoprotein</keyword>
<dbReference type="GO" id="GO:0030247">
    <property type="term" value="F:polysaccharide binding"/>
    <property type="evidence" value="ECO:0007669"/>
    <property type="project" value="InterPro"/>
</dbReference>
<evidence type="ECO:0000256" key="2">
    <source>
        <dbReference type="ARBA" id="ARBA00012513"/>
    </source>
</evidence>
<dbReference type="InterPro" id="IPR025287">
    <property type="entry name" value="WAK_GUB"/>
</dbReference>
<dbReference type="InterPro" id="IPR032872">
    <property type="entry name" value="WAK_assoc_C"/>
</dbReference>
<dbReference type="Gramene" id="rna-AYBTSS11_LOCUS1719">
    <property type="protein sequence ID" value="CAJ1843393.1"/>
    <property type="gene ID" value="gene-AYBTSS11_LOCUS1719"/>
</dbReference>
<evidence type="ECO:0000313" key="11">
    <source>
        <dbReference type="Proteomes" id="UP001189624"/>
    </source>
</evidence>
<evidence type="ECO:0000256" key="4">
    <source>
        <dbReference type="ARBA" id="ARBA00023180"/>
    </source>
</evidence>
<proteinExistence type="predicted"/>
<evidence type="ECO:0000256" key="3">
    <source>
        <dbReference type="ARBA" id="ARBA00022729"/>
    </source>
</evidence>
<dbReference type="EMBL" id="OY731398">
    <property type="protein sequence ID" value="CAJ1843393.1"/>
    <property type="molecule type" value="Genomic_DNA"/>
</dbReference>
<feature type="domain" description="Wall-associated receptor kinase C-terminal" evidence="9">
    <location>
        <begin position="163"/>
        <end position="233"/>
    </location>
</feature>
<dbReference type="AlphaFoldDB" id="A0AA86V630"/>
<dbReference type="EC" id="2.7.11.1" evidence="2"/>
<sequence>MPSLLQHLIIFLVLIKIPSCLSSNDDYMNCANFITCGSINISFPFWGENRPKECGHPLMELSCKNAISYITIKGVTYRVLDANPDSHTLTITRVDFLLDLCQPNYVSTNLDYELYVHESLYKNLTLFYGCTFPSSFHATNISCNNERGENVYSQFGSLPPRPPMSCHASVVVPVPPSLTENNIDFIKVHAAIRDGFVVRWIVGIEDCGNCERLGGVCGIDWSSLQTTCYCKNGTCSNFSPDVKASPGTSKLVEN</sequence>
<dbReference type="GO" id="GO:0004674">
    <property type="term" value="F:protein serine/threonine kinase activity"/>
    <property type="evidence" value="ECO:0007669"/>
    <property type="project" value="UniProtKB-EC"/>
</dbReference>
<evidence type="ECO:0000313" key="10">
    <source>
        <dbReference type="EMBL" id="CAJ1843393.1"/>
    </source>
</evidence>
<dbReference type="PANTHER" id="PTHR33138:SF11">
    <property type="entry name" value="KINASE-LIKE PROTEIN"/>
    <property type="match status" value="1"/>
</dbReference>
<dbReference type="Pfam" id="PF14380">
    <property type="entry name" value="WAK_assoc"/>
    <property type="match status" value="1"/>
</dbReference>